<feature type="region of interest" description="Disordered" evidence="1">
    <location>
        <begin position="108"/>
        <end position="220"/>
    </location>
</feature>
<dbReference type="Proteomes" id="UP001149090">
    <property type="component" value="Unassembled WGS sequence"/>
</dbReference>
<proteinExistence type="predicted"/>
<feature type="compositionally biased region" description="Polar residues" evidence="1">
    <location>
        <begin position="195"/>
        <end position="207"/>
    </location>
</feature>
<evidence type="ECO:0000256" key="1">
    <source>
        <dbReference type="SAM" id="MobiDB-lite"/>
    </source>
</evidence>
<keyword evidence="3" id="KW-1185">Reference proteome</keyword>
<comment type="caution">
    <text evidence="2">The sequence shown here is derived from an EMBL/GenBank/DDBJ whole genome shotgun (WGS) entry which is preliminary data.</text>
</comment>
<feature type="compositionally biased region" description="Basic and acidic residues" evidence="1">
    <location>
        <begin position="211"/>
        <end position="220"/>
    </location>
</feature>
<name>A0A9Q0LCK6_ANAIG</name>
<feature type="compositionally biased region" description="Polar residues" evidence="1">
    <location>
        <begin position="113"/>
        <end position="138"/>
    </location>
</feature>
<protein>
    <submittedName>
        <fullName evidence="2">Uncharacterized protein</fullName>
    </submittedName>
</protein>
<dbReference type="AlphaFoldDB" id="A0A9Q0LCK6"/>
<evidence type="ECO:0000313" key="2">
    <source>
        <dbReference type="EMBL" id="KAJ5068795.1"/>
    </source>
</evidence>
<evidence type="ECO:0000313" key="3">
    <source>
        <dbReference type="Proteomes" id="UP001149090"/>
    </source>
</evidence>
<reference evidence="2" key="1">
    <citation type="submission" date="2022-10" db="EMBL/GenBank/DDBJ databases">
        <title>Novel sulphate-reducing endosymbionts in the free-living metamonad Anaeramoeba.</title>
        <authorList>
            <person name="Jerlstrom-Hultqvist J."/>
            <person name="Cepicka I."/>
            <person name="Gallot-Lavallee L."/>
            <person name="Salas-Leiva D."/>
            <person name="Curtis B.A."/>
            <person name="Zahonova K."/>
            <person name="Pipaliya S."/>
            <person name="Dacks J."/>
            <person name="Roger A.J."/>
        </authorList>
    </citation>
    <scope>NUCLEOTIDE SEQUENCE</scope>
    <source>
        <strain evidence="2">BMAN</strain>
    </source>
</reference>
<feature type="compositionally biased region" description="Polar residues" evidence="1">
    <location>
        <begin position="146"/>
        <end position="186"/>
    </location>
</feature>
<organism evidence="2 3">
    <name type="scientific">Anaeramoeba ignava</name>
    <name type="common">Anaerobic marine amoeba</name>
    <dbReference type="NCBI Taxonomy" id="1746090"/>
    <lineage>
        <taxon>Eukaryota</taxon>
        <taxon>Metamonada</taxon>
        <taxon>Anaeramoebidae</taxon>
        <taxon>Anaeramoeba</taxon>
    </lineage>
</organism>
<gene>
    <name evidence="2" type="ORF">M0811_12216</name>
</gene>
<dbReference type="EMBL" id="JAPDFW010000113">
    <property type="protein sequence ID" value="KAJ5068795.1"/>
    <property type="molecule type" value="Genomic_DNA"/>
</dbReference>
<accession>A0A9Q0LCK6</accession>
<sequence length="220" mass="26698">MNDLGERDSEVNKKNNMELDELIKQDKQTKRTFRRKNFNQNFQRNPRFRSRNTIGKRIERNPRKAPRRFVQSRPQNFNMKQNSQQQNRTFIRNEQTKPRNIVIEIQKPRNFGESRNTNQRFPRSTNQRFSRNTNQRFPRNTDQRFPRNTNQLRFNRSTRPQQSTRTFPRNPTNFNRSQDQKSNQRFVRTVPMGSKPNNPSGNQSKPISLSERFDNQHKNF</sequence>